<evidence type="ECO:0000256" key="1">
    <source>
        <dbReference type="SAM" id="Phobius"/>
    </source>
</evidence>
<name>A0A898KBD5_9CAUD</name>
<evidence type="ECO:0000313" key="2">
    <source>
        <dbReference type="EMBL" id="QSJ04050.1"/>
    </source>
</evidence>
<feature type="transmembrane region" description="Helical" evidence="1">
    <location>
        <begin position="54"/>
        <end position="72"/>
    </location>
</feature>
<keyword evidence="1" id="KW-0812">Transmembrane</keyword>
<organism evidence="2 3">
    <name type="scientific">Salmonella phage vB_SalP_TR2</name>
    <dbReference type="NCBI Taxonomy" id="2812854"/>
    <lineage>
        <taxon>Viruses</taxon>
        <taxon>Duplodnaviria</taxon>
        <taxon>Heunggongvirae</taxon>
        <taxon>Uroviricota</taxon>
        <taxon>Caudoviricetes</taxon>
        <taxon>Schitoviridae</taxon>
        <taxon>Triduovirus</taxon>
        <taxon>Triduovirus Tr2</taxon>
    </lineage>
</organism>
<reference evidence="2" key="1">
    <citation type="submission" date="2021-01" db="EMBL/GenBank/DDBJ databases">
        <authorList>
            <person name="Shang Y."/>
        </authorList>
    </citation>
    <scope>NUCLEOTIDE SEQUENCE</scope>
</reference>
<sequence>MHEPVSGTAITTGLSATTLLSYWAGVPSGVVIGSFAGAVVYVLTNSDIPIFKRLTFFFISFVVGIMASDYFTKIIEATTALFIRREIQVDTSIGALVASAIAIKLLLSLMNKAKVPDFPSGGSE</sequence>
<dbReference type="EMBL" id="MW544066">
    <property type="protein sequence ID" value="QSJ04050.1"/>
    <property type="molecule type" value="Genomic_DNA"/>
</dbReference>
<dbReference type="KEGG" id="vg:65133688"/>
<proteinExistence type="predicted"/>
<protein>
    <submittedName>
        <fullName evidence="2">Antiholin/holin protein</fullName>
    </submittedName>
</protein>
<keyword evidence="3" id="KW-1185">Reference proteome</keyword>
<dbReference type="GeneID" id="65133688"/>
<keyword evidence="1" id="KW-0472">Membrane</keyword>
<keyword evidence="1" id="KW-1133">Transmembrane helix</keyword>
<evidence type="ECO:0000313" key="3">
    <source>
        <dbReference type="Proteomes" id="UP000662760"/>
    </source>
</evidence>
<dbReference type="RefSeq" id="YP_010115084.1">
    <property type="nucleotide sequence ID" value="NC_055921.1"/>
</dbReference>
<dbReference type="InterPro" id="IPR032637">
    <property type="entry name" value="Phage_holin-like"/>
</dbReference>
<accession>A0A898KBD5</accession>
<feature type="transmembrane region" description="Helical" evidence="1">
    <location>
        <begin position="92"/>
        <end position="110"/>
    </location>
</feature>
<dbReference type="Pfam" id="PF16931">
    <property type="entry name" value="Phage_holin_8"/>
    <property type="match status" value="1"/>
</dbReference>
<dbReference type="Proteomes" id="UP000662760">
    <property type="component" value="Segment"/>
</dbReference>
<feature type="transmembrane region" description="Helical" evidence="1">
    <location>
        <begin position="20"/>
        <end position="42"/>
    </location>
</feature>